<evidence type="ECO:0000313" key="2">
    <source>
        <dbReference type="EMBL" id="MBA4672879.1"/>
    </source>
</evidence>
<dbReference type="AlphaFoldDB" id="A0A7C9APD6"/>
<dbReference type="PANTHER" id="PTHR47213:SF1">
    <property type="entry name" value="OS07G0567300 PROTEIN"/>
    <property type="match status" value="1"/>
</dbReference>
<dbReference type="InterPro" id="IPR029044">
    <property type="entry name" value="Nucleotide-diphossugar_trans"/>
</dbReference>
<reference evidence="2" key="1">
    <citation type="journal article" date="2013" name="J. Plant Res.">
        <title>Effect of fungi and light on seed germination of three Opuntia species from semiarid lands of central Mexico.</title>
        <authorList>
            <person name="Delgado-Sanchez P."/>
            <person name="Jimenez-Bremont J.F."/>
            <person name="Guerrero-Gonzalez Mde L."/>
            <person name="Flores J."/>
        </authorList>
    </citation>
    <scope>NUCLEOTIDE SEQUENCE</scope>
    <source>
        <tissue evidence="2">Cladode</tissue>
    </source>
</reference>
<feature type="region of interest" description="Disordered" evidence="1">
    <location>
        <begin position="38"/>
        <end position="101"/>
    </location>
</feature>
<dbReference type="PANTHER" id="PTHR47213">
    <property type="entry name" value="OS07G0567300 PROTEIN"/>
    <property type="match status" value="1"/>
</dbReference>
<dbReference type="EMBL" id="GISG01256911">
    <property type="protein sequence ID" value="MBA4672879.1"/>
    <property type="molecule type" value="Transcribed_RNA"/>
</dbReference>
<dbReference type="SUPFAM" id="SSF53448">
    <property type="entry name" value="Nucleotide-diphospho-sugar transferases"/>
    <property type="match status" value="1"/>
</dbReference>
<proteinExistence type="predicted"/>
<protein>
    <submittedName>
        <fullName evidence="2">Uncharacterized protein</fullName>
    </submittedName>
</protein>
<dbReference type="InterPro" id="IPR044789">
    <property type="entry name" value="Put_A1-4-GlycosylTfrase_plant"/>
</dbReference>
<evidence type="ECO:0000256" key="1">
    <source>
        <dbReference type="SAM" id="MobiDB-lite"/>
    </source>
</evidence>
<reference evidence="2" key="2">
    <citation type="submission" date="2020-07" db="EMBL/GenBank/DDBJ databases">
        <authorList>
            <person name="Vera ALvarez R."/>
            <person name="Arias-Moreno D.M."/>
            <person name="Jimenez-Jacinto V."/>
            <person name="Jimenez-Bremont J.F."/>
            <person name="Swaminathan K."/>
            <person name="Moose S.P."/>
            <person name="Guerrero-Gonzalez M.L."/>
            <person name="Marino-Ramirez L."/>
            <person name="Landsman D."/>
            <person name="Rodriguez-Kessler M."/>
            <person name="Delgado-Sanchez P."/>
        </authorList>
    </citation>
    <scope>NUCLEOTIDE SEQUENCE</scope>
    <source>
        <tissue evidence="2">Cladode</tissue>
    </source>
</reference>
<organism evidence="2">
    <name type="scientific">Opuntia streptacantha</name>
    <name type="common">Prickly pear cactus</name>
    <name type="synonym">Opuntia cardona</name>
    <dbReference type="NCBI Taxonomy" id="393608"/>
    <lineage>
        <taxon>Eukaryota</taxon>
        <taxon>Viridiplantae</taxon>
        <taxon>Streptophyta</taxon>
        <taxon>Embryophyta</taxon>
        <taxon>Tracheophyta</taxon>
        <taxon>Spermatophyta</taxon>
        <taxon>Magnoliopsida</taxon>
        <taxon>eudicotyledons</taxon>
        <taxon>Gunneridae</taxon>
        <taxon>Pentapetalae</taxon>
        <taxon>Caryophyllales</taxon>
        <taxon>Cactineae</taxon>
        <taxon>Cactaceae</taxon>
        <taxon>Opuntioideae</taxon>
        <taxon>Opuntia</taxon>
    </lineage>
</organism>
<name>A0A7C9APD6_OPUST</name>
<feature type="compositionally biased region" description="Acidic residues" evidence="1">
    <location>
        <begin position="85"/>
        <end position="96"/>
    </location>
</feature>
<sequence length="560" mass="63146">MLRTFRSRRRNRYGAQICALASALLLLLSVSLLYSRLTPDQHHGPHHRRATTSTATDSGIDDPFTAEDPLLEDSDPRTALSNEDRIDELDVVDDDDSKVSDEEEILRGLDSEGEDIGQSSSRVSSASSGFFFDHVATVIRRAFDRRSIDEIDRWDYQGSVFDAGVAYKEDRSKVAFGSDDVPVDEEVRAKVVQIKGIEDALLLKLGSRDSPLREGWGPWFDAKSDFLRKDRMFKSNLEVLNPLNNPLLQDPDGVGVTGLTRGDRLMQKALLLDMKKVPFLGKKPLGVSDTRSEQASFEHLGKSTNKTSLSRGGVIRQKDVQGYREVEIKRMMLDDDVDNDSVTGKSGSEHVTLRGSGVEGVDDGYLRSSANSIKSSVGRISEAGYQEVGNSGAQSKSESTGSMFAGRGRWGYFPGLPPYLSFSNFMDSFFRQSKCSLRVFMVWNSPPWMYTIRHQRGLESLLFHHPDACIVVFSETIELDFFKEFQKDGYKIAVAMPNLEELLKDTPTSIFASVWYEWRSTKYYSTHYSELIRLAALYKILWKIMRLWYPFSPCKLLDAT</sequence>
<accession>A0A7C9APD6</accession>
<dbReference type="Pfam" id="PF04488">
    <property type="entry name" value="Gly_transf_sug"/>
    <property type="match status" value="1"/>
</dbReference>
<dbReference type="InterPro" id="IPR007577">
    <property type="entry name" value="GlycoTrfase_DXD_sugar-bd_CS"/>
</dbReference>